<keyword evidence="1" id="KW-0812">Transmembrane</keyword>
<gene>
    <name evidence="2" type="ORF">BCR44DRAFT_1487016</name>
</gene>
<accession>A0A1Y2HDI5</accession>
<dbReference type="EMBL" id="MCFL01000043">
    <property type="protein sequence ID" value="ORZ32650.1"/>
    <property type="molecule type" value="Genomic_DNA"/>
</dbReference>
<evidence type="ECO:0000313" key="3">
    <source>
        <dbReference type="Proteomes" id="UP000193411"/>
    </source>
</evidence>
<evidence type="ECO:0000313" key="2">
    <source>
        <dbReference type="EMBL" id="ORZ32650.1"/>
    </source>
</evidence>
<name>A0A1Y2HDI5_9FUNG</name>
<organism evidence="2 3">
    <name type="scientific">Catenaria anguillulae PL171</name>
    <dbReference type="NCBI Taxonomy" id="765915"/>
    <lineage>
        <taxon>Eukaryota</taxon>
        <taxon>Fungi</taxon>
        <taxon>Fungi incertae sedis</taxon>
        <taxon>Blastocladiomycota</taxon>
        <taxon>Blastocladiomycetes</taxon>
        <taxon>Blastocladiales</taxon>
        <taxon>Catenariaceae</taxon>
        <taxon>Catenaria</taxon>
    </lineage>
</organism>
<sequence>MGYVGKAWEMFSGRDTTNFVVIWIATVVATANIFKKRVIMLCSNREHMLKSNGQRCHLKKPQNRPHGILSQCRRPALKTCPPRKQRQRRTCVPVGNQADEAIVLELLCCDDVALGLFMAALSTIAIKRWRTMLLERVIKAHRADDSA</sequence>
<reference evidence="2 3" key="1">
    <citation type="submission" date="2016-07" db="EMBL/GenBank/DDBJ databases">
        <title>Pervasive Adenine N6-methylation of Active Genes in Fungi.</title>
        <authorList>
            <consortium name="DOE Joint Genome Institute"/>
            <person name="Mondo S.J."/>
            <person name="Dannebaum R.O."/>
            <person name="Kuo R.C."/>
            <person name="Labutti K."/>
            <person name="Haridas S."/>
            <person name="Kuo A."/>
            <person name="Salamov A."/>
            <person name="Ahrendt S.R."/>
            <person name="Lipzen A."/>
            <person name="Sullivan W."/>
            <person name="Andreopoulos W.B."/>
            <person name="Clum A."/>
            <person name="Lindquist E."/>
            <person name="Daum C."/>
            <person name="Ramamoorthy G.K."/>
            <person name="Gryganskyi A."/>
            <person name="Culley D."/>
            <person name="Magnuson J.K."/>
            <person name="James T.Y."/>
            <person name="O'Malley M.A."/>
            <person name="Stajich J.E."/>
            <person name="Spatafora J.W."/>
            <person name="Visel A."/>
            <person name="Grigoriev I.V."/>
        </authorList>
    </citation>
    <scope>NUCLEOTIDE SEQUENCE [LARGE SCALE GENOMIC DNA]</scope>
    <source>
        <strain evidence="2 3">PL171</strain>
    </source>
</reference>
<proteinExistence type="predicted"/>
<protein>
    <submittedName>
        <fullName evidence="2">Uncharacterized protein</fullName>
    </submittedName>
</protein>
<keyword evidence="3" id="KW-1185">Reference proteome</keyword>
<evidence type="ECO:0000256" key="1">
    <source>
        <dbReference type="SAM" id="Phobius"/>
    </source>
</evidence>
<feature type="transmembrane region" description="Helical" evidence="1">
    <location>
        <begin position="16"/>
        <end position="34"/>
    </location>
</feature>
<comment type="caution">
    <text evidence="2">The sequence shown here is derived from an EMBL/GenBank/DDBJ whole genome shotgun (WGS) entry which is preliminary data.</text>
</comment>
<dbReference type="AlphaFoldDB" id="A0A1Y2HDI5"/>
<keyword evidence="1" id="KW-0472">Membrane</keyword>
<keyword evidence="1" id="KW-1133">Transmembrane helix</keyword>
<dbReference type="Proteomes" id="UP000193411">
    <property type="component" value="Unassembled WGS sequence"/>
</dbReference>